<reference evidence="1" key="2">
    <citation type="journal article" date="2022" name="New Phytol.">
        <title>Evolutionary transition to the ectomycorrhizal habit in the genomes of a hyperdiverse lineage of mushroom-forming fungi.</title>
        <authorList>
            <person name="Looney B."/>
            <person name="Miyauchi S."/>
            <person name="Morin E."/>
            <person name="Drula E."/>
            <person name="Courty P.E."/>
            <person name="Kohler A."/>
            <person name="Kuo A."/>
            <person name="LaButti K."/>
            <person name="Pangilinan J."/>
            <person name="Lipzen A."/>
            <person name="Riley R."/>
            <person name="Andreopoulos W."/>
            <person name="He G."/>
            <person name="Johnson J."/>
            <person name="Nolan M."/>
            <person name="Tritt A."/>
            <person name="Barry K.W."/>
            <person name="Grigoriev I.V."/>
            <person name="Nagy L.G."/>
            <person name="Hibbett D."/>
            <person name="Henrissat B."/>
            <person name="Matheny P.B."/>
            <person name="Labbe J."/>
            <person name="Martin F.M."/>
        </authorList>
    </citation>
    <scope>NUCLEOTIDE SEQUENCE</scope>
    <source>
        <strain evidence="1">EC-137</strain>
    </source>
</reference>
<proteinExistence type="predicted"/>
<dbReference type="EMBL" id="MU273487">
    <property type="protein sequence ID" value="KAI0035283.1"/>
    <property type="molecule type" value="Genomic_DNA"/>
</dbReference>
<evidence type="ECO:0000313" key="2">
    <source>
        <dbReference type="Proteomes" id="UP000814128"/>
    </source>
</evidence>
<accession>A0ACB8QUB7</accession>
<dbReference type="Proteomes" id="UP000814128">
    <property type="component" value="Unassembled WGS sequence"/>
</dbReference>
<keyword evidence="2" id="KW-1185">Reference proteome</keyword>
<evidence type="ECO:0000313" key="1">
    <source>
        <dbReference type="EMBL" id="KAI0035283.1"/>
    </source>
</evidence>
<sequence length="438" mass="49079">MSDRFTSLPAELLEYSFTFVDPVDIAAINQTSKVLHSITAPSNIYLWRSIYLSHPFDDPRPHMPDAAAKFDWRDVLTRRVRAERRVIDNVVPFLDTVAECLSMVPPHSSTPSADIAWVNRVVSKRSDLFRDELPTRSTSSSEDGSDDWEDIQVDLSLDDPIAKERRMFIRASLAQKLRPDIASASAAARRRAARTFVYDMRNYVPSSQWGPLMPGAAAPRWQHIDALISVVSANLRDFGPEWPGELQPPALRRGAETLRAYSALLEDERSPIDWAGVGGEWMRISARSSHGTRAVTQRGHCRSSFFHDEFEEATRLLRMHLVVTGIAEDELSADPTRPALRFKGRMRGFSSHENLDREVRGVVRVMPSGNIRWTSVSIYQGQKQWSSEGIQLGGPGSAAGVIGAWSGALHAASDPAGPFWSFRPNERNIVDKIMSWPF</sequence>
<reference evidence="1" key="1">
    <citation type="submission" date="2021-02" db="EMBL/GenBank/DDBJ databases">
        <authorList>
            <consortium name="DOE Joint Genome Institute"/>
            <person name="Ahrendt S."/>
            <person name="Looney B.P."/>
            <person name="Miyauchi S."/>
            <person name="Morin E."/>
            <person name="Drula E."/>
            <person name="Courty P.E."/>
            <person name="Chicoki N."/>
            <person name="Fauchery L."/>
            <person name="Kohler A."/>
            <person name="Kuo A."/>
            <person name="Labutti K."/>
            <person name="Pangilinan J."/>
            <person name="Lipzen A."/>
            <person name="Riley R."/>
            <person name="Andreopoulos W."/>
            <person name="He G."/>
            <person name="Johnson J."/>
            <person name="Barry K.W."/>
            <person name="Grigoriev I.V."/>
            <person name="Nagy L."/>
            <person name="Hibbett D."/>
            <person name="Henrissat B."/>
            <person name="Matheny P.B."/>
            <person name="Labbe J."/>
            <person name="Martin F."/>
        </authorList>
    </citation>
    <scope>NUCLEOTIDE SEQUENCE</scope>
    <source>
        <strain evidence="1">EC-137</strain>
    </source>
</reference>
<protein>
    <submittedName>
        <fullName evidence="1">Uncharacterized protein</fullName>
    </submittedName>
</protein>
<comment type="caution">
    <text evidence="1">The sequence shown here is derived from an EMBL/GenBank/DDBJ whole genome shotgun (WGS) entry which is preliminary data.</text>
</comment>
<name>A0ACB8QUB7_9AGAM</name>
<organism evidence="1 2">
    <name type="scientific">Vararia minispora EC-137</name>
    <dbReference type="NCBI Taxonomy" id="1314806"/>
    <lineage>
        <taxon>Eukaryota</taxon>
        <taxon>Fungi</taxon>
        <taxon>Dikarya</taxon>
        <taxon>Basidiomycota</taxon>
        <taxon>Agaricomycotina</taxon>
        <taxon>Agaricomycetes</taxon>
        <taxon>Russulales</taxon>
        <taxon>Lachnocladiaceae</taxon>
        <taxon>Vararia</taxon>
    </lineage>
</organism>
<gene>
    <name evidence="1" type="ORF">K488DRAFT_83245</name>
</gene>